<evidence type="ECO:0008006" key="5">
    <source>
        <dbReference type="Google" id="ProtNLM"/>
    </source>
</evidence>
<evidence type="ECO:0000256" key="2">
    <source>
        <dbReference type="SAM" id="Phobius"/>
    </source>
</evidence>
<sequence length="103" mass="11564">MEKKIVFILLNLLIVLFVSCSSATERKLAESEELLTVCREKLRELNILQNEVASLRNDNAALEEQIGKSGSGYPAFFILAVINIVVLIIVFRKKRKNKGTTKA</sequence>
<keyword evidence="2" id="KW-0812">Transmembrane</keyword>
<organism evidence="3 4">
    <name type="scientific">Candidatus Haliotispira prima</name>
    <dbReference type="NCBI Taxonomy" id="3034016"/>
    <lineage>
        <taxon>Bacteria</taxon>
        <taxon>Pseudomonadati</taxon>
        <taxon>Spirochaetota</taxon>
        <taxon>Spirochaetia</taxon>
        <taxon>Spirochaetales</taxon>
        <taxon>Spirochaetaceae</taxon>
        <taxon>Candidatus Haliotispira</taxon>
    </lineage>
</organism>
<evidence type="ECO:0000313" key="3">
    <source>
        <dbReference type="EMBL" id="WGK69291.1"/>
    </source>
</evidence>
<keyword evidence="2" id="KW-1133">Transmembrane helix</keyword>
<name>A0ABY8MGZ8_9SPIO</name>
<gene>
    <name evidence="3" type="ORF">P0082_00090</name>
</gene>
<dbReference type="PROSITE" id="PS51257">
    <property type="entry name" value="PROKAR_LIPOPROTEIN"/>
    <property type="match status" value="1"/>
</dbReference>
<keyword evidence="4" id="KW-1185">Reference proteome</keyword>
<keyword evidence="2" id="KW-0472">Membrane</keyword>
<accession>A0ABY8MGZ8</accession>
<dbReference type="Proteomes" id="UP001228690">
    <property type="component" value="Chromosome"/>
</dbReference>
<dbReference type="EMBL" id="CP123443">
    <property type="protein sequence ID" value="WGK69291.1"/>
    <property type="molecule type" value="Genomic_DNA"/>
</dbReference>
<evidence type="ECO:0000313" key="4">
    <source>
        <dbReference type="Proteomes" id="UP001228690"/>
    </source>
</evidence>
<dbReference type="RefSeq" id="WP_326927473.1">
    <property type="nucleotide sequence ID" value="NZ_CP123443.1"/>
</dbReference>
<protein>
    <recommendedName>
        <fullName evidence="5">LPXTG cell wall anchor domain-containing protein</fullName>
    </recommendedName>
</protein>
<keyword evidence="1" id="KW-0175">Coiled coil</keyword>
<reference evidence="3 4" key="1">
    <citation type="submission" date="2023-04" db="EMBL/GenBank/DDBJ databases">
        <title>Spirochaete genome identified in red abalone sample constitutes a novel genus.</title>
        <authorList>
            <person name="Sharma S.P."/>
            <person name="Purcell C.M."/>
            <person name="Hyde J.R."/>
            <person name="Severin A.J."/>
        </authorList>
    </citation>
    <scope>NUCLEOTIDE SEQUENCE [LARGE SCALE GENOMIC DNA]</scope>
    <source>
        <strain evidence="3 4">SP-2023</strain>
    </source>
</reference>
<feature type="transmembrane region" description="Helical" evidence="2">
    <location>
        <begin position="72"/>
        <end position="91"/>
    </location>
</feature>
<feature type="coiled-coil region" evidence="1">
    <location>
        <begin position="38"/>
        <end position="65"/>
    </location>
</feature>
<evidence type="ECO:0000256" key="1">
    <source>
        <dbReference type="SAM" id="Coils"/>
    </source>
</evidence>
<proteinExistence type="predicted"/>